<dbReference type="AlphaFoldDB" id="A0A150PTT6"/>
<comment type="caution">
    <text evidence="12">The sequence shown here is derived from an EMBL/GenBank/DDBJ whole genome shotgun (WGS) entry which is preliminary data.</text>
</comment>
<accession>A0A150PTT6</accession>
<name>A0A150PTT6_SORCE</name>
<protein>
    <recommendedName>
        <fullName evidence="14">Biopolymer transporter ExbD</fullName>
    </recommendedName>
</protein>
<evidence type="ECO:0000256" key="1">
    <source>
        <dbReference type="ARBA" id="ARBA00004249"/>
    </source>
</evidence>
<keyword evidence="3 10" id="KW-0813">Transport</keyword>
<dbReference type="EMBL" id="JELY01000526">
    <property type="protein sequence ID" value="KYF59084.1"/>
    <property type="molecule type" value="Genomic_DNA"/>
</dbReference>
<feature type="non-terminal residue" evidence="12">
    <location>
        <position position="146"/>
    </location>
</feature>
<keyword evidence="5" id="KW-0997">Cell inner membrane</keyword>
<keyword evidence="8 11" id="KW-1133">Transmembrane helix</keyword>
<organism evidence="12 13">
    <name type="scientific">Sorangium cellulosum</name>
    <name type="common">Polyangium cellulosum</name>
    <dbReference type="NCBI Taxonomy" id="56"/>
    <lineage>
        <taxon>Bacteria</taxon>
        <taxon>Pseudomonadati</taxon>
        <taxon>Myxococcota</taxon>
        <taxon>Polyangia</taxon>
        <taxon>Polyangiales</taxon>
        <taxon>Polyangiaceae</taxon>
        <taxon>Sorangium</taxon>
    </lineage>
</organism>
<reference evidence="12 13" key="1">
    <citation type="submission" date="2014-02" db="EMBL/GenBank/DDBJ databases">
        <title>The small core and large imbalanced accessory genome model reveals a collaborative survival strategy of Sorangium cellulosum strains in nature.</title>
        <authorList>
            <person name="Han K."/>
            <person name="Peng R."/>
            <person name="Blom J."/>
            <person name="Li Y.-Z."/>
        </authorList>
    </citation>
    <scope>NUCLEOTIDE SEQUENCE [LARGE SCALE GENOMIC DNA]</scope>
    <source>
        <strain evidence="12 13">So0157-25</strain>
    </source>
</reference>
<evidence type="ECO:0000256" key="7">
    <source>
        <dbReference type="ARBA" id="ARBA00022927"/>
    </source>
</evidence>
<evidence type="ECO:0000256" key="6">
    <source>
        <dbReference type="ARBA" id="ARBA00022692"/>
    </source>
</evidence>
<keyword evidence="9 11" id="KW-0472">Membrane</keyword>
<keyword evidence="6 10" id="KW-0812">Transmembrane</keyword>
<keyword evidence="4" id="KW-1003">Cell membrane</keyword>
<gene>
    <name evidence="12" type="ORF">BE08_07505</name>
</gene>
<evidence type="ECO:0008006" key="14">
    <source>
        <dbReference type="Google" id="ProtNLM"/>
    </source>
</evidence>
<evidence type="ECO:0000256" key="11">
    <source>
        <dbReference type="SAM" id="Phobius"/>
    </source>
</evidence>
<evidence type="ECO:0000256" key="3">
    <source>
        <dbReference type="ARBA" id="ARBA00022448"/>
    </source>
</evidence>
<sequence>MSVPQGGGKTRGVAPSMNVTPLVDVVLVLLIIFMVVTPLLAKQFWLNLPKKDDTAKLTPPPDDADKPVVLTVDERGVIRINQAEVQRGELKERLARIFAARSDSVLYFDAEDEAAYAVAVEAMDAARMGGAKTIAVLTEKAGTEKA</sequence>
<evidence type="ECO:0000313" key="13">
    <source>
        <dbReference type="Proteomes" id="UP000075420"/>
    </source>
</evidence>
<evidence type="ECO:0000256" key="4">
    <source>
        <dbReference type="ARBA" id="ARBA00022475"/>
    </source>
</evidence>
<evidence type="ECO:0000256" key="8">
    <source>
        <dbReference type="ARBA" id="ARBA00022989"/>
    </source>
</evidence>
<dbReference type="PANTHER" id="PTHR30558">
    <property type="entry name" value="EXBD MEMBRANE COMPONENT OF PMF-DRIVEN MACROMOLECULE IMPORT SYSTEM"/>
    <property type="match status" value="1"/>
</dbReference>
<evidence type="ECO:0000256" key="10">
    <source>
        <dbReference type="RuleBase" id="RU003879"/>
    </source>
</evidence>
<feature type="transmembrane region" description="Helical" evidence="11">
    <location>
        <begin position="20"/>
        <end position="41"/>
    </location>
</feature>
<dbReference type="InterPro" id="IPR003400">
    <property type="entry name" value="ExbD"/>
</dbReference>
<dbReference type="GO" id="GO:0005886">
    <property type="term" value="C:plasma membrane"/>
    <property type="evidence" value="ECO:0007669"/>
    <property type="project" value="UniProtKB-SubCell"/>
</dbReference>
<comment type="similarity">
    <text evidence="2 10">Belongs to the ExbD/TolR family.</text>
</comment>
<dbReference type="GO" id="GO:0022857">
    <property type="term" value="F:transmembrane transporter activity"/>
    <property type="evidence" value="ECO:0007669"/>
    <property type="project" value="InterPro"/>
</dbReference>
<dbReference type="Proteomes" id="UP000075420">
    <property type="component" value="Unassembled WGS sequence"/>
</dbReference>
<evidence type="ECO:0000256" key="9">
    <source>
        <dbReference type="ARBA" id="ARBA00023136"/>
    </source>
</evidence>
<dbReference type="Pfam" id="PF02472">
    <property type="entry name" value="ExbD"/>
    <property type="match status" value="1"/>
</dbReference>
<dbReference type="Gene3D" id="3.30.420.270">
    <property type="match status" value="1"/>
</dbReference>
<dbReference type="GO" id="GO:0015031">
    <property type="term" value="P:protein transport"/>
    <property type="evidence" value="ECO:0007669"/>
    <property type="project" value="UniProtKB-KW"/>
</dbReference>
<comment type="subcellular location">
    <subcellularLocation>
        <location evidence="1">Cell inner membrane</location>
        <topology evidence="1">Single-pass type II membrane protein</topology>
    </subcellularLocation>
    <subcellularLocation>
        <location evidence="10">Cell membrane</location>
        <topology evidence="10">Single-pass type II membrane protein</topology>
    </subcellularLocation>
</comment>
<evidence type="ECO:0000313" key="12">
    <source>
        <dbReference type="EMBL" id="KYF59084.1"/>
    </source>
</evidence>
<evidence type="ECO:0000256" key="2">
    <source>
        <dbReference type="ARBA" id="ARBA00005811"/>
    </source>
</evidence>
<proteinExistence type="inferred from homology"/>
<evidence type="ECO:0000256" key="5">
    <source>
        <dbReference type="ARBA" id="ARBA00022519"/>
    </source>
</evidence>
<dbReference type="PANTHER" id="PTHR30558:SF12">
    <property type="entry name" value="BIOPOLYMER TRANSPORT PROTEIN EXBD"/>
    <property type="match status" value="1"/>
</dbReference>
<keyword evidence="7 10" id="KW-0653">Protein transport</keyword>